<dbReference type="PANTHER" id="PTHR48020">
    <property type="entry name" value="PROTON MYO-INOSITOL COTRANSPORTER"/>
    <property type="match status" value="1"/>
</dbReference>
<dbReference type="RefSeq" id="WP_161047960.1">
    <property type="nucleotide sequence ID" value="NZ_WWCS01000032.1"/>
</dbReference>
<dbReference type="Gene3D" id="1.20.1250.20">
    <property type="entry name" value="MFS general substrate transporter like domains"/>
    <property type="match status" value="1"/>
</dbReference>
<name>A0ABW9WPD2_9BURK</name>
<keyword evidence="4 6" id="KW-1133">Transmembrane helix</keyword>
<feature type="non-terminal residue" evidence="8">
    <location>
        <position position="1"/>
    </location>
</feature>
<evidence type="ECO:0000256" key="1">
    <source>
        <dbReference type="ARBA" id="ARBA00004370"/>
    </source>
</evidence>
<comment type="caution">
    <text evidence="8">The sequence shown here is derived from an EMBL/GenBank/DDBJ whole genome shotgun (WGS) entry which is preliminary data.</text>
</comment>
<feature type="transmembrane region" description="Helical" evidence="6">
    <location>
        <begin position="36"/>
        <end position="59"/>
    </location>
</feature>
<feature type="domain" description="Major facilitator superfamily (MFS) profile" evidence="7">
    <location>
        <begin position="1"/>
        <end position="126"/>
    </location>
</feature>
<dbReference type="InterPro" id="IPR050814">
    <property type="entry name" value="Myo-inositol_Transporter"/>
</dbReference>
<dbReference type="EMBL" id="WWCS01000032">
    <property type="protein sequence ID" value="MYN43092.1"/>
    <property type="molecule type" value="Genomic_DNA"/>
</dbReference>
<keyword evidence="5 6" id="KW-0472">Membrane</keyword>
<dbReference type="PANTHER" id="PTHR48020:SF12">
    <property type="entry name" value="PROTON MYO-INOSITOL COTRANSPORTER"/>
    <property type="match status" value="1"/>
</dbReference>
<dbReference type="SUPFAM" id="SSF103473">
    <property type="entry name" value="MFS general substrate transporter"/>
    <property type="match status" value="1"/>
</dbReference>
<evidence type="ECO:0000256" key="5">
    <source>
        <dbReference type="ARBA" id="ARBA00023136"/>
    </source>
</evidence>
<organism evidence="8 9">
    <name type="scientific">Duganella margarita</name>
    <dbReference type="NCBI Taxonomy" id="2692170"/>
    <lineage>
        <taxon>Bacteria</taxon>
        <taxon>Pseudomonadati</taxon>
        <taxon>Pseudomonadota</taxon>
        <taxon>Betaproteobacteria</taxon>
        <taxon>Burkholderiales</taxon>
        <taxon>Oxalobacteraceae</taxon>
        <taxon>Telluria group</taxon>
        <taxon>Duganella</taxon>
    </lineage>
</organism>
<dbReference type="Pfam" id="PF00083">
    <property type="entry name" value="Sugar_tr"/>
    <property type="match status" value="1"/>
</dbReference>
<proteinExistence type="predicted"/>
<accession>A0ABW9WPD2</accession>
<sequence>AAQRVQVDALAANAGAPLRILRASVGPTPSPQTGTLAALCIAGFIAAFSIGPGVCVWLALSELMPTRIRSVGMGVALLVNQGTGTLIAGAFLPIVGNFGFHVMFLFWTACTVVYFVTAAFFLPETKGKSLEEIERLFARPAPGR</sequence>
<evidence type="ECO:0000256" key="4">
    <source>
        <dbReference type="ARBA" id="ARBA00022989"/>
    </source>
</evidence>
<dbReference type="Proteomes" id="UP000466332">
    <property type="component" value="Unassembled WGS sequence"/>
</dbReference>
<dbReference type="InterPro" id="IPR036259">
    <property type="entry name" value="MFS_trans_sf"/>
</dbReference>
<dbReference type="PROSITE" id="PS50850">
    <property type="entry name" value="MFS"/>
    <property type="match status" value="1"/>
</dbReference>
<evidence type="ECO:0000259" key="7">
    <source>
        <dbReference type="PROSITE" id="PS50850"/>
    </source>
</evidence>
<keyword evidence="2" id="KW-0813">Transport</keyword>
<dbReference type="InterPro" id="IPR020846">
    <property type="entry name" value="MFS_dom"/>
</dbReference>
<reference evidence="8 9" key="1">
    <citation type="submission" date="2019-12" db="EMBL/GenBank/DDBJ databases">
        <title>Novel species isolated from a subtropical stream in China.</title>
        <authorList>
            <person name="Lu H."/>
        </authorList>
    </citation>
    <scope>NUCLEOTIDE SEQUENCE [LARGE SCALE GENOMIC DNA]</scope>
    <source>
        <strain evidence="8 9">FT109W</strain>
    </source>
</reference>
<gene>
    <name evidence="8" type="ORF">GTP55_27485</name>
</gene>
<evidence type="ECO:0000313" key="9">
    <source>
        <dbReference type="Proteomes" id="UP000466332"/>
    </source>
</evidence>
<dbReference type="InterPro" id="IPR005828">
    <property type="entry name" value="MFS_sugar_transport-like"/>
</dbReference>
<evidence type="ECO:0000256" key="2">
    <source>
        <dbReference type="ARBA" id="ARBA00022448"/>
    </source>
</evidence>
<evidence type="ECO:0000313" key="8">
    <source>
        <dbReference type="EMBL" id="MYN43092.1"/>
    </source>
</evidence>
<keyword evidence="3 6" id="KW-0812">Transmembrane</keyword>
<comment type="subcellular location">
    <subcellularLocation>
        <location evidence="1">Membrane</location>
    </subcellularLocation>
</comment>
<protein>
    <submittedName>
        <fullName evidence="8">MFS transporter</fullName>
    </submittedName>
</protein>
<keyword evidence="9" id="KW-1185">Reference proteome</keyword>
<feature type="transmembrane region" description="Helical" evidence="6">
    <location>
        <begin position="98"/>
        <end position="122"/>
    </location>
</feature>
<evidence type="ECO:0000256" key="3">
    <source>
        <dbReference type="ARBA" id="ARBA00022692"/>
    </source>
</evidence>
<evidence type="ECO:0000256" key="6">
    <source>
        <dbReference type="SAM" id="Phobius"/>
    </source>
</evidence>
<feature type="transmembrane region" description="Helical" evidence="6">
    <location>
        <begin position="71"/>
        <end position="92"/>
    </location>
</feature>